<gene>
    <name evidence="6" type="primary">hcnC_5</name>
    <name evidence="6" type="ORF">SDC9_102820</name>
</gene>
<evidence type="ECO:0000256" key="2">
    <source>
        <dbReference type="ARBA" id="ARBA00022630"/>
    </source>
</evidence>
<evidence type="ECO:0000256" key="4">
    <source>
        <dbReference type="ARBA" id="ARBA00023002"/>
    </source>
</evidence>
<evidence type="ECO:0000256" key="3">
    <source>
        <dbReference type="ARBA" id="ARBA00022827"/>
    </source>
</evidence>
<dbReference type="SUPFAM" id="SSF51905">
    <property type="entry name" value="FAD/NAD(P)-binding domain"/>
    <property type="match status" value="1"/>
</dbReference>
<dbReference type="GO" id="GO:0008115">
    <property type="term" value="F:sarcosine oxidase activity"/>
    <property type="evidence" value="ECO:0007669"/>
    <property type="project" value="TreeGrafter"/>
</dbReference>
<dbReference type="PANTHER" id="PTHR10961">
    <property type="entry name" value="PEROXISOMAL SARCOSINE OXIDASE"/>
    <property type="match status" value="1"/>
</dbReference>
<protein>
    <submittedName>
        <fullName evidence="6">Hydrogen cyanide synthase subunit HcnC</fullName>
        <ecNumber evidence="6">1.4.99.5</ecNumber>
    </submittedName>
</protein>
<evidence type="ECO:0000313" key="6">
    <source>
        <dbReference type="EMBL" id="MPM56022.1"/>
    </source>
</evidence>
<dbReference type="InterPro" id="IPR045170">
    <property type="entry name" value="MTOX"/>
</dbReference>
<accession>A0A645ARW6</accession>
<dbReference type="GO" id="GO:0050622">
    <property type="term" value="F:glycine dehydrogenase (cyanide-forming) activity"/>
    <property type="evidence" value="ECO:0007669"/>
    <property type="project" value="UniProtKB-EC"/>
</dbReference>
<dbReference type="InterPro" id="IPR036188">
    <property type="entry name" value="FAD/NAD-bd_sf"/>
</dbReference>
<keyword evidence="2" id="KW-0285">Flavoprotein</keyword>
<keyword evidence="3" id="KW-0274">FAD</keyword>
<feature type="domain" description="FAD dependent oxidoreductase" evidence="5">
    <location>
        <begin position="9"/>
        <end position="91"/>
    </location>
</feature>
<dbReference type="PANTHER" id="PTHR10961:SF46">
    <property type="entry name" value="PEROXISOMAL SARCOSINE OXIDASE"/>
    <property type="match status" value="1"/>
</dbReference>
<proteinExistence type="predicted"/>
<dbReference type="EC" id="1.4.99.5" evidence="6"/>
<reference evidence="6" key="1">
    <citation type="submission" date="2019-08" db="EMBL/GenBank/DDBJ databases">
        <authorList>
            <person name="Kucharzyk K."/>
            <person name="Murdoch R.W."/>
            <person name="Higgins S."/>
            <person name="Loffler F."/>
        </authorList>
    </citation>
    <scope>NUCLEOTIDE SEQUENCE</scope>
</reference>
<dbReference type="InterPro" id="IPR006076">
    <property type="entry name" value="FAD-dep_OxRdtase"/>
</dbReference>
<sequence length="121" mass="13648">MGRGDANEPRDLRITSSWHFIEEMAKTIDMVLPPISKLRVIRQWAGLYNMTPDKQPIYDKSEEVEGFYIAVGFSGHGFMFGPITGIVMSEMILGEKPTIDVSMLNLNRFKTGKLLLEPSVV</sequence>
<organism evidence="6">
    <name type="scientific">bioreactor metagenome</name>
    <dbReference type="NCBI Taxonomy" id="1076179"/>
    <lineage>
        <taxon>unclassified sequences</taxon>
        <taxon>metagenomes</taxon>
        <taxon>ecological metagenomes</taxon>
    </lineage>
</organism>
<dbReference type="Gene3D" id="3.50.50.60">
    <property type="entry name" value="FAD/NAD(P)-binding domain"/>
    <property type="match status" value="1"/>
</dbReference>
<dbReference type="GO" id="GO:0050660">
    <property type="term" value="F:flavin adenine dinucleotide binding"/>
    <property type="evidence" value="ECO:0007669"/>
    <property type="project" value="InterPro"/>
</dbReference>
<comment type="cofactor">
    <cofactor evidence="1">
        <name>FAD</name>
        <dbReference type="ChEBI" id="CHEBI:57692"/>
    </cofactor>
</comment>
<name>A0A645ARW6_9ZZZZ</name>
<keyword evidence="4 6" id="KW-0560">Oxidoreductase</keyword>
<comment type="caution">
    <text evidence="6">The sequence shown here is derived from an EMBL/GenBank/DDBJ whole genome shotgun (WGS) entry which is preliminary data.</text>
</comment>
<dbReference type="Pfam" id="PF01266">
    <property type="entry name" value="DAO"/>
    <property type="match status" value="1"/>
</dbReference>
<evidence type="ECO:0000256" key="1">
    <source>
        <dbReference type="ARBA" id="ARBA00001974"/>
    </source>
</evidence>
<dbReference type="EMBL" id="VSSQ01015545">
    <property type="protein sequence ID" value="MPM56022.1"/>
    <property type="molecule type" value="Genomic_DNA"/>
</dbReference>
<evidence type="ECO:0000259" key="5">
    <source>
        <dbReference type="Pfam" id="PF01266"/>
    </source>
</evidence>
<dbReference type="AlphaFoldDB" id="A0A645ARW6"/>